<dbReference type="EMBL" id="JARYGZ010000002">
    <property type="protein sequence ID" value="MDH7640127.1"/>
    <property type="molecule type" value="Genomic_DNA"/>
</dbReference>
<organism evidence="1 2">
    <name type="scientific">Sphingomonas oryzagri</name>
    <dbReference type="NCBI Taxonomy" id="3042314"/>
    <lineage>
        <taxon>Bacteria</taxon>
        <taxon>Pseudomonadati</taxon>
        <taxon>Pseudomonadota</taxon>
        <taxon>Alphaproteobacteria</taxon>
        <taxon>Sphingomonadales</taxon>
        <taxon>Sphingomonadaceae</taxon>
        <taxon>Sphingomonas</taxon>
    </lineage>
</organism>
<reference evidence="1" key="1">
    <citation type="submission" date="2023-04" db="EMBL/GenBank/DDBJ databases">
        <title>Sphingomonas sp. MAHUQ-71 isolated from rice field.</title>
        <authorList>
            <person name="Huq M.A."/>
        </authorList>
    </citation>
    <scope>NUCLEOTIDE SEQUENCE</scope>
    <source>
        <strain evidence="1">MAHUQ-71</strain>
    </source>
</reference>
<dbReference type="RefSeq" id="WP_281045482.1">
    <property type="nucleotide sequence ID" value="NZ_JARYGZ010000002.1"/>
</dbReference>
<accession>A0ABT6N4L7</accession>
<dbReference type="PROSITE" id="PS00383">
    <property type="entry name" value="TYR_PHOSPHATASE_1"/>
    <property type="match status" value="1"/>
</dbReference>
<comment type="caution">
    <text evidence="1">The sequence shown here is derived from an EMBL/GenBank/DDBJ whole genome shotgun (WGS) entry which is preliminary data.</text>
</comment>
<protein>
    <submittedName>
        <fullName evidence="1">Tyrosine-protein phosphatase</fullName>
        <ecNumber evidence="1">3.1.3.48</ecNumber>
    </submittedName>
</protein>
<evidence type="ECO:0000313" key="1">
    <source>
        <dbReference type="EMBL" id="MDH7640127.1"/>
    </source>
</evidence>
<dbReference type="GO" id="GO:0004725">
    <property type="term" value="F:protein tyrosine phosphatase activity"/>
    <property type="evidence" value="ECO:0007669"/>
    <property type="project" value="UniProtKB-EC"/>
</dbReference>
<keyword evidence="2" id="KW-1185">Reference proteome</keyword>
<dbReference type="Proteomes" id="UP001160625">
    <property type="component" value="Unassembled WGS sequence"/>
</dbReference>
<keyword evidence="1" id="KW-0378">Hydrolase</keyword>
<dbReference type="InterPro" id="IPR016130">
    <property type="entry name" value="Tyr_Pase_AS"/>
</dbReference>
<evidence type="ECO:0000313" key="2">
    <source>
        <dbReference type="Proteomes" id="UP001160625"/>
    </source>
</evidence>
<gene>
    <name evidence="1" type="ORF">QGN17_15425</name>
</gene>
<dbReference type="EC" id="3.1.3.48" evidence="1"/>
<dbReference type="InterPro" id="IPR029021">
    <property type="entry name" value="Prot-tyrosine_phosphatase-like"/>
</dbReference>
<dbReference type="Gene3D" id="3.90.190.10">
    <property type="entry name" value="Protein tyrosine phosphatase superfamily"/>
    <property type="match status" value="1"/>
</dbReference>
<proteinExistence type="predicted"/>
<name>A0ABT6N4L7_9SPHN</name>
<sequence>MSEAARVLPLEGVHNFRDYGGYPCAGGRLKTGLLFRSAQHHGATDGDLARIAGIGLASVIDLRGGRERDKAPCRRPEGFAAQVFFVDEDTTGIAPHMQAARDAARAAPSADQARSAMTRGYAGMAYRPHLMPMLRRYFAVLADLPGPSLIHCMAGKDRTGLAVALLHVGMGVHPDDIMADYLMTNSAGRAEERIAAGATHVRASYGGAIDDAAVRVLMMVEPAYLDAAFAAIAERSGSVDAYLRDELGVTGTMREALAARLIG</sequence>
<dbReference type="Pfam" id="PF13350">
    <property type="entry name" value="Y_phosphatase3"/>
    <property type="match status" value="1"/>
</dbReference>
<dbReference type="InterPro" id="IPR026893">
    <property type="entry name" value="Tyr/Ser_Pase_IphP-type"/>
</dbReference>
<dbReference type="SUPFAM" id="SSF52799">
    <property type="entry name" value="(Phosphotyrosine protein) phosphatases II"/>
    <property type="match status" value="1"/>
</dbReference>